<dbReference type="AlphaFoldDB" id="A0A316UM75"/>
<feature type="site" description="Interaction with histone H4 N-terminus" evidence="14">
    <location>
        <position position="211"/>
    </location>
</feature>
<gene>
    <name evidence="18" type="ORF">BDZ90DRAFT_280904</name>
</gene>
<feature type="domain" description="Histone acetyl transferase HAT1 N-terminal" evidence="17">
    <location>
        <begin position="5"/>
        <end position="199"/>
    </location>
</feature>
<dbReference type="InterPro" id="IPR000182">
    <property type="entry name" value="GNAT_dom"/>
</dbReference>
<dbReference type="InterPro" id="IPR019467">
    <property type="entry name" value="Hat1_N"/>
</dbReference>
<comment type="subunit">
    <text evidence="11">Component of the HAT-B complex composed of at least HAT1 and HAT2. The HAT-B complex binds to histone H4 tail.</text>
</comment>
<keyword evidence="8 11" id="KW-0539">Nucleus</keyword>
<dbReference type="PIRSF" id="PIRSF038084">
    <property type="entry name" value="HAT-B_cat"/>
    <property type="match status" value="1"/>
</dbReference>
<comment type="subcellular location">
    <subcellularLocation>
        <location evidence="11">Cytoplasm</location>
    </subcellularLocation>
    <subcellularLocation>
        <location evidence="1 11">Nucleus</location>
    </subcellularLocation>
</comment>
<dbReference type="STRING" id="1569628.A0A316UM75"/>
<keyword evidence="6" id="KW-0227">DNA damage</keyword>
<evidence type="ECO:0000256" key="15">
    <source>
        <dbReference type="SAM" id="MobiDB-lite"/>
    </source>
</evidence>
<dbReference type="InterPro" id="IPR013523">
    <property type="entry name" value="Hist_AcTrfase_HAT1_C"/>
</dbReference>
<evidence type="ECO:0000256" key="14">
    <source>
        <dbReference type="PIRSR" id="PIRSR038084-3"/>
    </source>
</evidence>
<keyword evidence="7" id="KW-0234">DNA repair</keyword>
<evidence type="ECO:0000256" key="2">
    <source>
        <dbReference type="ARBA" id="ARBA00010543"/>
    </source>
</evidence>
<protein>
    <recommendedName>
        <fullName evidence="4 11">Histone acetyltransferase type B catalytic subunit</fullName>
        <ecNumber evidence="3 11">2.3.1.48</ecNumber>
    </recommendedName>
</protein>
<evidence type="ECO:0000313" key="19">
    <source>
        <dbReference type="Proteomes" id="UP000245884"/>
    </source>
</evidence>
<dbReference type="GO" id="GO:0006281">
    <property type="term" value="P:DNA repair"/>
    <property type="evidence" value="ECO:0007669"/>
    <property type="project" value="UniProtKB-KW"/>
</dbReference>
<feature type="region of interest" description="Disordered" evidence="15">
    <location>
        <begin position="424"/>
        <end position="449"/>
    </location>
</feature>
<dbReference type="EMBL" id="KZ819673">
    <property type="protein sequence ID" value="PWN25918.1"/>
    <property type="molecule type" value="Genomic_DNA"/>
</dbReference>
<dbReference type="GO" id="GO:0005634">
    <property type="term" value="C:nucleus"/>
    <property type="evidence" value="ECO:0007669"/>
    <property type="project" value="UniProtKB-SubCell"/>
</dbReference>
<evidence type="ECO:0000256" key="12">
    <source>
        <dbReference type="PIRSR" id="PIRSR038084-1"/>
    </source>
</evidence>
<dbReference type="InterPro" id="IPR016181">
    <property type="entry name" value="Acyl_CoA_acyltransferase"/>
</dbReference>
<dbReference type="InterPro" id="IPR037113">
    <property type="entry name" value="Hat1_N_sf"/>
</dbReference>
<dbReference type="RefSeq" id="XP_025360530.1">
    <property type="nucleotide sequence ID" value="XM_025509320.1"/>
</dbReference>
<feature type="region of interest" description="Disordered" evidence="15">
    <location>
        <begin position="117"/>
        <end position="159"/>
    </location>
</feature>
<feature type="active site" description="Proton donor/acceptor" evidence="12">
    <location>
        <position position="289"/>
    </location>
</feature>
<dbReference type="GeneID" id="37031143"/>
<dbReference type="GO" id="GO:0005737">
    <property type="term" value="C:cytoplasm"/>
    <property type="evidence" value="ECO:0007669"/>
    <property type="project" value="UniProtKB-SubCell"/>
</dbReference>
<proteinExistence type="inferred from homology"/>
<dbReference type="Pfam" id="PF00583">
    <property type="entry name" value="Acetyltransf_1"/>
    <property type="match status" value="1"/>
</dbReference>
<dbReference type="EC" id="2.3.1.48" evidence="3 11"/>
<evidence type="ECO:0000256" key="6">
    <source>
        <dbReference type="ARBA" id="ARBA00022763"/>
    </source>
</evidence>
<comment type="catalytic activity">
    <reaction evidence="10 11">
        <text>L-lysyl-[protein] + acetyl-CoA = N(6)-acetyl-L-lysyl-[protein] + CoA + H(+)</text>
        <dbReference type="Rhea" id="RHEA:45948"/>
        <dbReference type="Rhea" id="RHEA-COMP:9752"/>
        <dbReference type="Rhea" id="RHEA-COMP:10731"/>
        <dbReference type="ChEBI" id="CHEBI:15378"/>
        <dbReference type="ChEBI" id="CHEBI:29969"/>
        <dbReference type="ChEBI" id="CHEBI:57287"/>
        <dbReference type="ChEBI" id="CHEBI:57288"/>
        <dbReference type="ChEBI" id="CHEBI:61930"/>
        <dbReference type="EC" id="2.3.1.48"/>
    </reaction>
</comment>
<feature type="region of interest" description="Interaction with histone H4 N-terminus" evidence="13">
    <location>
        <begin position="238"/>
        <end position="240"/>
    </location>
</feature>
<evidence type="ECO:0000256" key="13">
    <source>
        <dbReference type="PIRSR" id="PIRSR038084-2"/>
    </source>
</evidence>
<dbReference type="PANTHER" id="PTHR12046">
    <property type="entry name" value="HISTONE ACETYLTRANSFERASE TYPE B CATALYTIC SUBUNIT"/>
    <property type="match status" value="1"/>
</dbReference>
<dbReference type="Gene3D" id="3.90.360.10">
    <property type="entry name" value="Histone acetyl transferase 1 (HAT1), N-terminal domain"/>
    <property type="match status" value="1"/>
</dbReference>
<dbReference type="GO" id="GO:0031509">
    <property type="term" value="P:subtelomeric heterochromatin formation"/>
    <property type="evidence" value="ECO:0007669"/>
    <property type="project" value="InterPro"/>
</dbReference>
<dbReference type="Proteomes" id="UP000245884">
    <property type="component" value="Unassembled WGS sequence"/>
</dbReference>
<evidence type="ECO:0000259" key="16">
    <source>
        <dbReference type="Pfam" id="PF00583"/>
    </source>
</evidence>
<keyword evidence="5 11" id="KW-0808">Transferase</keyword>
<evidence type="ECO:0000256" key="8">
    <source>
        <dbReference type="ARBA" id="ARBA00023242"/>
    </source>
</evidence>
<feature type="compositionally biased region" description="Low complexity" evidence="15">
    <location>
        <begin position="139"/>
        <end position="159"/>
    </location>
</feature>
<dbReference type="Gene3D" id="1.10.10.390">
    <property type="match status" value="1"/>
</dbReference>
<keyword evidence="19" id="KW-1185">Reference proteome</keyword>
<comment type="function">
    <text evidence="11">Catalytic component of the histone acetylase B (HAT-B) complex. Has intrinsic substrate specificity that modifies lysine in recognition sequence GXGKXG. Involved in DNA double-strand break repair.</text>
</comment>
<dbReference type="InterPro" id="IPR017380">
    <property type="entry name" value="Hist_AcTrfase_B-typ_cat-su"/>
</dbReference>
<organism evidence="18 19">
    <name type="scientific">Jaminaea rosea</name>
    <dbReference type="NCBI Taxonomy" id="1569628"/>
    <lineage>
        <taxon>Eukaryota</taxon>
        <taxon>Fungi</taxon>
        <taxon>Dikarya</taxon>
        <taxon>Basidiomycota</taxon>
        <taxon>Ustilaginomycotina</taxon>
        <taxon>Exobasidiomycetes</taxon>
        <taxon>Microstromatales</taxon>
        <taxon>Microstromatales incertae sedis</taxon>
        <taxon>Jaminaea</taxon>
    </lineage>
</organism>
<evidence type="ECO:0000256" key="11">
    <source>
        <dbReference type="PIRNR" id="PIRNR038084"/>
    </source>
</evidence>
<evidence type="ECO:0000256" key="9">
    <source>
        <dbReference type="ARBA" id="ARBA00023315"/>
    </source>
</evidence>
<dbReference type="OrthoDB" id="10253098at2759"/>
<evidence type="ECO:0000256" key="4">
    <source>
        <dbReference type="ARBA" id="ARBA00021268"/>
    </source>
</evidence>
<feature type="binding site" evidence="13">
    <location>
        <begin position="254"/>
        <end position="256"/>
    </location>
    <ligand>
        <name>acetyl-CoA</name>
        <dbReference type="ChEBI" id="CHEBI:57288"/>
    </ligand>
</feature>
<dbReference type="GO" id="GO:0042393">
    <property type="term" value="F:histone binding"/>
    <property type="evidence" value="ECO:0007669"/>
    <property type="project" value="InterPro"/>
</dbReference>
<dbReference type="Pfam" id="PF10394">
    <property type="entry name" value="Hat1_N"/>
    <property type="match status" value="1"/>
</dbReference>
<feature type="domain" description="N-acetyltransferase" evidence="16">
    <location>
        <begin position="207"/>
        <end position="294"/>
    </location>
</feature>
<comment type="similarity">
    <text evidence="2 11">Belongs to the HAT1 family.</text>
</comment>
<keyword evidence="9 11" id="KW-0012">Acyltransferase</keyword>
<dbReference type="SUPFAM" id="SSF55729">
    <property type="entry name" value="Acyl-CoA N-acyltransferases (Nat)"/>
    <property type="match status" value="1"/>
</dbReference>
<evidence type="ECO:0000256" key="10">
    <source>
        <dbReference type="ARBA" id="ARBA00048017"/>
    </source>
</evidence>
<dbReference type="Pfam" id="PF21184">
    <property type="entry name" value="HAT1_C_fung"/>
    <property type="match status" value="1"/>
</dbReference>
<reference evidence="18 19" key="1">
    <citation type="journal article" date="2018" name="Mol. Biol. Evol.">
        <title>Broad Genomic Sampling Reveals a Smut Pathogenic Ancestry of the Fungal Clade Ustilaginomycotina.</title>
        <authorList>
            <person name="Kijpornyongpan T."/>
            <person name="Mondo S.J."/>
            <person name="Barry K."/>
            <person name="Sandor L."/>
            <person name="Lee J."/>
            <person name="Lipzen A."/>
            <person name="Pangilinan J."/>
            <person name="LaButti K."/>
            <person name="Hainaut M."/>
            <person name="Henrissat B."/>
            <person name="Grigoriev I.V."/>
            <person name="Spatafora J.W."/>
            <person name="Aime M.C."/>
        </authorList>
    </citation>
    <scope>NUCLEOTIDE SEQUENCE [LARGE SCALE GENOMIC DNA]</scope>
    <source>
        <strain evidence="18 19">MCA 5214</strain>
    </source>
</reference>
<sequence length="449" mass="50170">MADIWAADANKALSIRLVGAPSPADKPFSPEFTYQVGFGQEETIFGYTNLSILLTFSASSLLPLLSVNFSTVNEATTAKIDDIPAILSEFLPPDHTIDAEEHAKKLEEDIKGWKPLGDKVGEYSRPGGASKGKGKAGSKRPAPGTSANGAASSSSSSSAGAAAGDSDALHFEIYRSNWQTPGWRDFHRRMQIFALFFIEGASYIHEDEGNWEWLTTWQRWVDDEGRTRWAFVGYTSLYRFWHYPSSARLRLSQFIILPPYHKQGHGSRLYAHVYAQAQADEAVTELTIEDPNEAFDQLRDTCDLKTLLQPGGIVAQMKEEQPERGGIGAPLGKARSERWRLKAKIAKRQWSRLIEMLQLMELDPSDRAAIKAYRLQVKARLYRFNKDVLTDLPLSERHQKLQETYENLLEAEYGELVGVDVEPFLDGPDSSSSDGMGNGVKRFKGDDDE</sequence>
<accession>A0A316UM75</accession>
<evidence type="ECO:0000256" key="1">
    <source>
        <dbReference type="ARBA" id="ARBA00004123"/>
    </source>
</evidence>
<keyword evidence="11" id="KW-0963">Cytoplasm</keyword>
<feature type="binding site" evidence="13">
    <location>
        <position position="292"/>
    </location>
    <ligand>
        <name>acetyl-CoA</name>
        <dbReference type="ChEBI" id="CHEBI:57288"/>
    </ligand>
</feature>
<evidence type="ECO:0000256" key="3">
    <source>
        <dbReference type="ARBA" id="ARBA00013184"/>
    </source>
</evidence>
<name>A0A316UM75_9BASI</name>
<evidence type="ECO:0000256" key="7">
    <source>
        <dbReference type="ARBA" id="ARBA00023204"/>
    </source>
</evidence>
<evidence type="ECO:0000256" key="5">
    <source>
        <dbReference type="ARBA" id="ARBA00022679"/>
    </source>
</evidence>
<dbReference type="GO" id="GO:0004402">
    <property type="term" value="F:histone acetyltransferase activity"/>
    <property type="evidence" value="ECO:0007669"/>
    <property type="project" value="UniProtKB-UniRule"/>
</dbReference>
<evidence type="ECO:0000259" key="17">
    <source>
        <dbReference type="Pfam" id="PF10394"/>
    </source>
</evidence>
<evidence type="ECO:0000313" key="18">
    <source>
        <dbReference type="EMBL" id="PWN25918.1"/>
    </source>
</evidence>
<dbReference type="GO" id="GO:0000781">
    <property type="term" value="C:chromosome, telomeric region"/>
    <property type="evidence" value="ECO:0007669"/>
    <property type="project" value="GOC"/>
</dbReference>
<dbReference type="CDD" id="cd04301">
    <property type="entry name" value="NAT_SF"/>
    <property type="match status" value="1"/>
</dbReference>
<feature type="compositionally biased region" description="Low complexity" evidence="15">
    <location>
        <begin position="426"/>
        <end position="435"/>
    </location>
</feature>
<dbReference type="Gene3D" id="3.40.630.30">
    <property type="match status" value="1"/>
</dbReference>